<dbReference type="EMBL" id="CP036434">
    <property type="protein sequence ID" value="QDV06576.1"/>
    <property type="molecule type" value="Genomic_DNA"/>
</dbReference>
<dbReference type="AlphaFoldDB" id="A0A518ER50"/>
<evidence type="ECO:0008006" key="3">
    <source>
        <dbReference type="Google" id="ProtNLM"/>
    </source>
</evidence>
<protein>
    <recommendedName>
        <fullName evidence="3">DKNYY family protein</fullName>
    </recommendedName>
</protein>
<name>A0A518ER50_9BACT</name>
<dbReference type="OrthoDB" id="183406at2"/>
<dbReference type="RefSeq" id="WP_145196874.1">
    <property type="nucleotide sequence ID" value="NZ_CP036434.1"/>
</dbReference>
<evidence type="ECO:0000313" key="2">
    <source>
        <dbReference type="Proteomes" id="UP000320390"/>
    </source>
</evidence>
<sequence>MPLPEPFSREGGAILYRGRAVKGVKIDADTFEVLGASHARDAHQVFLVMETKLKPIKRADAASFQSLGQSYGRDAGAAFFLDKPIRLKKGAGSLEAFRELDPHYATDGGWLYFGTQQVEPPKDLAPFDWQAAEYRPFSVNAVNRSDALLTDGRRTFLSQWGQPWVELQDVRLDAVTRLGEDLPGLHRQSYLTDGRSVWYRGERIDGIDARSARQLGISAVEDDRRVYVGAEPAAPAPGTLAWMTADLYRTEESLLQLSPGAPARTLAAGPGSPAPSVEAAFEALLRAVIAPAFTAFDRHLPLEVTPGDLDLSVPPPAGVPAFTVTRLPNGLFEVSSGDHVVTAAPSAWYSALSRLWSQLRRRADGHLVFVGHGTMMPDADSLQIQLAKLAFGEILALASALFEDPGPPGYRDEARALVHLALFRIDPFHHLRGVDAQILHPALARVPFELVGFARFDRPRNQFTATTNLAAAKAVIQGALPADSDVRVRWEAANLLNGVICDSPKTAAILGVALEAILDRIATEPVGLLVELWWAVLDSAAVHLTVSADIRRSFDYGLLARVARALIDGGVNVNQNRVRLVEALFGQGEEAEAEAYIEVLRAEDRSDLAFGETWRPWPTSGPYCHRTRFSSLESAALGACVRSLFRPNLEASARAASVDRLASELESLAGREAEHFGPKTGRPDLMGIADDLARLRG</sequence>
<evidence type="ECO:0000313" key="1">
    <source>
        <dbReference type="EMBL" id="QDV06576.1"/>
    </source>
</evidence>
<gene>
    <name evidence="1" type="ORF">Poly30_20860</name>
</gene>
<reference evidence="1 2" key="1">
    <citation type="submission" date="2019-02" db="EMBL/GenBank/DDBJ databases">
        <title>Deep-cultivation of Planctomycetes and their phenomic and genomic characterization uncovers novel biology.</title>
        <authorList>
            <person name="Wiegand S."/>
            <person name="Jogler M."/>
            <person name="Boedeker C."/>
            <person name="Pinto D."/>
            <person name="Vollmers J."/>
            <person name="Rivas-Marin E."/>
            <person name="Kohn T."/>
            <person name="Peeters S.H."/>
            <person name="Heuer A."/>
            <person name="Rast P."/>
            <person name="Oberbeckmann S."/>
            <person name="Bunk B."/>
            <person name="Jeske O."/>
            <person name="Meyerdierks A."/>
            <person name="Storesund J.E."/>
            <person name="Kallscheuer N."/>
            <person name="Luecker S."/>
            <person name="Lage O.M."/>
            <person name="Pohl T."/>
            <person name="Merkel B.J."/>
            <person name="Hornburger P."/>
            <person name="Mueller R.-W."/>
            <person name="Bruemmer F."/>
            <person name="Labrenz M."/>
            <person name="Spormann A.M."/>
            <person name="Op den Camp H."/>
            <person name="Overmann J."/>
            <person name="Amann R."/>
            <person name="Jetten M.S.M."/>
            <person name="Mascher T."/>
            <person name="Medema M.H."/>
            <person name="Devos D.P."/>
            <person name="Kaster A.-K."/>
            <person name="Ovreas L."/>
            <person name="Rohde M."/>
            <person name="Galperin M.Y."/>
            <person name="Jogler C."/>
        </authorList>
    </citation>
    <scope>NUCLEOTIDE SEQUENCE [LARGE SCALE GENOMIC DNA]</scope>
    <source>
        <strain evidence="1 2">Poly30</strain>
    </source>
</reference>
<organism evidence="1 2">
    <name type="scientific">Saltatorellus ferox</name>
    <dbReference type="NCBI Taxonomy" id="2528018"/>
    <lineage>
        <taxon>Bacteria</taxon>
        <taxon>Pseudomonadati</taxon>
        <taxon>Planctomycetota</taxon>
        <taxon>Planctomycetia</taxon>
        <taxon>Planctomycetia incertae sedis</taxon>
        <taxon>Saltatorellus</taxon>
    </lineage>
</organism>
<proteinExistence type="predicted"/>
<accession>A0A518ER50</accession>
<keyword evidence="2" id="KW-1185">Reference proteome</keyword>
<dbReference type="Proteomes" id="UP000320390">
    <property type="component" value="Chromosome"/>
</dbReference>